<dbReference type="Gene3D" id="1.20.1280.20">
    <property type="entry name" value="HscB, C-terminal domain"/>
    <property type="match status" value="1"/>
</dbReference>
<dbReference type="SMART" id="SM00271">
    <property type="entry name" value="DnaJ"/>
    <property type="match status" value="1"/>
</dbReference>
<dbReference type="AlphaFoldDB" id="A0AA39P684"/>
<dbReference type="GO" id="GO:0051259">
    <property type="term" value="P:protein complex oligomerization"/>
    <property type="evidence" value="ECO:0007669"/>
    <property type="project" value="InterPro"/>
</dbReference>
<dbReference type="PANTHER" id="PTHR14021">
    <property type="entry name" value="IRON-SULFUR CLUSTER CO-CHAPERONE PROTEIN HSCB"/>
    <property type="match status" value="1"/>
</dbReference>
<dbReference type="InterPro" id="IPR036869">
    <property type="entry name" value="J_dom_sf"/>
</dbReference>
<protein>
    <recommendedName>
        <fullName evidence="3">J domain-containing protein</fullName>
    </recommendedName>
</protein>
<dbReference type="Pfam" id="PF07743">
    <property type="entry name" value="HSCB_C"/>
    <property type="match status" value="1"/>
</dbReference>
<dbReference type="CDD" id="cd06257">
    <property type="entry name" value="DnaJ"/>
    <property type="match status" value="1"/>
</dbReference>
<proteinExistence type="inferred from homology"/>
<sequence length="238" mass="26831">MFSRLASTFTFRQASHSAARHLERPFHSARATLSPSTVSTLPRSCPACHQPLPSTLPACSNCGSITNIPSDINYYHLLGFEYNPSQFYLDQGLLRSQFRRAQVACHPDAWTSKGQGKTDVAQLLSSQVNEAYQTLRDPLSRLHYLLALNGVPMEETDKLEDMEFLSEILLARDTIDDAEDKAEVLQVADECQEKLKNAFKEISRLVEKGDWSAAKQAGLRLKYIRGVEKAAEEWLRDR</sequence>
<evidence type="ECO:0000256" key="1">
    <source>
        <dbReference type="ARBA" id="ARBA00010476"/>
    </source>
</evidence>
<name>A0AA39P684_9AGAR</name>
<keyword evidence="5" id="KW-1185">Reference proteome</keyword>
<dbReference type="GO" id="GO:0044571">
    <property type="term" value="P:[2Fe-2S] cluster assembly"/>
    <property type="evidence" value="ECO:0007669"/>
    <property type="project" value="InterPro"/>
</dbReference>
<feature type="domain" description="J" evidence="3">
    <location>
        <begin position="73"/>
        <end position="148"/>
    </location>
</feature>
<dbReference type="InterPro" id="IPR001623">
    <property type="entry name" value="DnaJ_domain"/>
</dbReference>
<dbReference type="GO" id="GO:0001671">
    <property type="term" value="F:ATPase activator activity"/>
    <property type="evidence" value="ECO:0007669"/>
    <property type="project" value="InterPro"/>
</dbReference>
<dbReference type="InterPro" id="IPR004640">
    <property type="entry name" value="HscB"/>
</dbReference>
<reference evidence="4" key="1">
    <citation type="submission" date="2023-06" db="EMBL/GenBank/DDBJ databases">
        <authorList>
            <consortium name="Lawrence Berkeley National Laboratory"/>
            <person name="Ahrendt S."/>
            <person name="Sahu N."/>
            <person name="Indic B."/>
            <person name="Wong-Bajracharya J."/>
            <person name="Merenyi Z."/>
            <person name="Ke H.-M."/>
            <person name="Monk M."/>
            <person name="Kocsube S."/>
            <person name="Drula E."/>
            <person name="Lipzen A."/>
            <person name="Balint B."/>
            <person name="Henrissat B."/>
            <person name="Andreopoulos B."/>
            <person name="Martin F.M."/>
            <person name="Harder C.B."/>
            <person name="Rigling D."/>
            <person name="Ford K.L."/>
            <person name="Foster G.D."/>
            <person name="Pangilinan J."/>
            <person name="Papanicolaou A."/>
            <person name="Barry K."/>
            <person name="LaButti K."/>
            <person name="Viragh M."/>
            <person name="Koriabine M."/>
            <person name="Yan M."/>
            <person name="Riley R."/>
            <person name="Champramary S."/>
            <person name="Plett K.L."/>
            <person name="Tsai I.J."/>
            <person name="Slot J."/>
            <person name="Sipos G."/>
            <person name="Plett J."/>
            <person name="Nagy L.G."/>
            <person name="Grigoriev I.V."/>
        </authorList>
    </citation>
    <scope>NUCLEOTIDE SEQUENCE</scope>
    <source>
        <strain evidence="4">ICMP 16352</strain>
    </source>
</reference>
<gene>
    <name evidence="4" type="ORF">IW261DRAFT_1483044</name>
</gene>
<evidence type="ECO:0000313" key="4">
    <source>
        <dbReference type="EMBL" id="KAK0478345.1"/>
    </source>
</evidence>
<dbReference type="EMBL" id="JAUEPR010000014">
    <property type="protein sequence ID" value="KAK0478345.1"/>
    <property type="molecule type" value="Genomic_DNA"/>
</dbReference>
<dbReference type="NCBIfam" id="TIGR00714">
    <property type="entry name" value="hscB"/>
    <property type="match status" value="1"/>
</dbReference>
<evidence type="ECO:0000313" key="5">
    <source>
        <dbReference type="Proteomes" id="UP001175227"/>
    </source>
</evidence>
<evidence type="ECO:0000259" key="3">
    <source>
        <dbReference type="PROSITE" id="PS50076"/>
    </source>
</evidence>
<dbReference type="GO" id="GO:0051087">
    <property type="term" value="F:protein-folding chaperone binding"/>
    <property type="evidence" value="ECO:0007669"/>
    <property type="project" value="InterPro"/>
</dbReference>
<dbReference type="PROSITE" id="PS50076">
    <property type="entry name" value="DNAJ_2"/>
    <property type="match status" value="1"/>
</dbReference>
<dbReference type="GO" id="GO:0005739">
    <property type="term" value="C:mitochondrion"/>
    <property type="evidence" value="ECO:0007669"/>
    <property type="project" value="TreeGrafter"/>
</dbReference>
<dbReference type="SUPFAM" id="SSF47144">
    <property type="entry name" value="HSC20 (HSCB), C-terminal oligomerisation domain"/>
    <property type="match status" value="1"/>
</dbReference>
<dbReference type="SUPFAM" id="SSF46565">
    <property type="entry name" value="Chaperone J-domain"/>
    <property type="match status" value="1"/>
</dbReference>
<keyword evidence="2" id="KW-0143">Chaperone</keyword>
<dbReference type="PANTHER" id="PTHR14021:SF15">
    <property type="entry name" value="IRON-SULFUR CLUSTER CO-CHAPERONE PROTEIN HSCB"/>
    <property type="match status" value="1"/>
</dbReference>
<dbReference type="Gene3D" id="1.10.287.110">
    <property type="entry name" value="DnaJ domain"/>
    <property type="match status" value="1"/>
</dbReference>
<organism evidence="4 5">
    <name type="scientific">Armillaria novae-zelandiae</name>
    <dbReference type="NCBI Taxonomy" id="153914"/>
    <lineage>
        <taxon>Eukaryota</taxon>
        <taxon>Fungi</taxon>
        <taxon>Dikarya</taxon>
        <taxon>Basidiomycota</taxon>
        <taxon>Agaricomycotina</taxon>
        <taxon>Agaricomycetes</taxon>
        <taxon>Agaricomycetidae</taxon>
        <taxon>Agaricales</taxon>
        <taxon>Marasmiineae</taxon>
        <taxon>Physalacriaceae</taxon>
        <taxon>Armillaria</taxon>
    </lineage>
</organism>
<evidence type="ECO:0000256" key="2">
    <source>
        <dbReference type="ARBA" id="ARBA00023186"/>
    </source>
</evidence>
<comment type="caution">
    <text evidence="4">The sequence shown here is derived from an EMBL/GenBank/DDBJ whole genome shotgun (WGS) entry which is preliminary data.</text>
</comment>
<accession>A0AA39P684</accession>
<dbReference type="Proteomes" id="UP001175227">
    <property type="component" value="Unassembled WGS sequence"/>
</dbReference>
<dbReference type="InterPro" id="IPR009073">
    <property type="entry name" value="HscB_oligo_C"/>
</dbReference>
<dbReference type="InterPro" id="IPR036386">
    <property type="entry name" value="HscB_C_sf"/>
</dbReference>
<comment type="similarity">
    <text evidence="1">Belongs to the HscB family.</text>
</comment>